<dbReference type="SUPFAM" id="SSF47473">
    <property type="entry name" value="EF-hand"/>
    <property type="match status" value="1"/>
</dbReference>
<dbReference type="PROSITE" id="PS00018">
    <property type="entry name" value="EF_HAND_1"/>
    <property type="match status" value="2"/>
</dbReference>
<dbReference type="AlphaFoldDB" id="A0A176VIC0"/>
<proteinExistence type="predicted"/>
<name>A0A176VIC0_MARPO</name>
<evidence type="ECO:0000256" key="2">
    <source>
        <dbReference type="ARBA" id="ARBA00022837"/>
    </source>
</evidence>
<dbReference type="PANTHER" id="PTHR10067">
    <property type="entry name" value="PHOSPHATIDYLSERINE DECARBOXYLASE"/>
    <property type="match status" value="1"/>
</dbReference>
<evidence type="ECO:0000259" key="5">
    <source>
        <dbReference type="PROSITE" id="PS50222"/>
    </source>
</evidence>
<organism evidence="6 7">
    <name type="scientific">Marchantia polymorpha subsp. ruderalis</name>
    <dbReference type="NCBI Taxonomy" id="1480154"/>
    <lineage>
        <taxon>Eukaryota</taxon>
        <taxon>Viridiplantae</taxon>
        <taxon>Streptophyta</taxon>
        <taxon>Embryophyta</taxon>
        <taxon>Marchantiophyta</taxon>
        <taxon>Marchantiopsida</taxon>
        <taxon>Marchantiidae</taxon>
        <taxon>Marchantiales</taxon>
        <taxon>Marchantiaceae</taxon>
        <taxon>Marchantia</taxon>
    </lineage>
</organism>
<dbReference type="GO" id="GO:0005509">
    <property type="term" value="F:calcium ion binding"/>
    <property type="evidence" value="ECO:0007669"/>
    <property type="project" value="InterPro"/>
</dbReference>
<accession>A0A176VIC0</accession>
<dbReference type="Proteomes" id="UP000077202">
    <property type="component" value="Unassembled WGS sequence"/>
</dbReference>
<sequence length="736" mass="81964">MLSPEMGHGHSHGKCEEEEEKEEQNGSSRPRLAGGGGSRNRLRRAFRSTGSKNELRKCIKQEQFSGIVRITLFSELEDSSAIDCVEAIDAVCRPCYGREWIVFGFAFSQKLERLVSLTSSSCGGESFAILRISADVQVFLDWQFDVVIAAQTNHSGIRFSYHLLCLQKKNIVLEANGPRIVHISVFETNKFTKNNLVGYCELDLSEIFNPKKLLQDVDHNKEEHKLLDPNGLTEDVGTITLGYDAQDRDDTEMGFARRLLSLVDYDADGELSLDEFRDLIKAFGNKVSDKKLEEIYNKADVNQDRKVSADELAELIAKSGDRDVLVKQCPVCGEALGNIDELNDIIHMTLCFDEGTGNQIMTGGFLTEKQASYGWMFKLSEWVNLSSYDAGGLKSGASAAHILVFDRRTKRLVEELIDRKIVLSLRAIYQSKLTLALLDMRTKSLLVNMSIKQGERMSTPQSAHDILKFIEFFQDRIKVDEFKYPIEHYKTFNDFFIRELKPGCRPIAHEDNDAVAVCGADCRLMAFNTCDDATRFWIKGRKFSIKGLLGSDEIGKDFAEGTLVIFRLAPQVNPIAVNSKYCNVFTDNKRAVSVIESKEFGKMAFVAIGATMVGSITFTKNVGDKVKKGDEFGYFSFGGSTCIMVFQKGAIELDEDLLANSERSLETLVTVGESLGVARMYSAEVNDQVHRPSIQDSVVGLDNDVARKGVLASASFNVRGGHLGLEGEPEYDVGSD</sequence>
<dbReference type="GO" id="GO:0004609">
    <property type="term" value="F:phosphatidylserine decarboxylase activity"/>
    <property type="evidence" value="ECO:0007669"/>
    <property type="project" value="InterPro"/>
</dbReference>
<comment type="caution">
    <text evidence="6">The sequence shown here is derived from an EMBL/GenBank/DDBJ whole genome shotgun (WGS) entry which is preliminary data.</text>
</comment>
<gene>
    <name evidence="6" type="ORF">AXG93_1847s1380</name>
</gene>
<dbReference type="SMART" id="SM00054">
    <property type="entry name" value="EFh"/>
    <property type="match status" value="2"/>
</dbReference>
<dbReference type="PROSITE" id="PS50222">
    <property type="entry name" value="EF_HAND_2"/>
    <property type="match status" value="2"/>
</dbReference>
<dbReference type="CDD" id="cd00051">
    <property type="entry name" value="EFh"/>
    <property type="match status" value="1"/>
</dbReference>
<dbReference type="InterPro" id="IPR018247">
    <property type="entry name" value="EF_Hand_1_Ca_BS"/>
</dbReference>
<evidence type="ECO:0000256" key="3">
    <source>
        <dbReference type="ARBA" id="ARBA00023239"/>
    </source>
</evidence>
<feature type="domain" description="EF-hand" evidence="5">
    <location>
        <begin position="251"/>
        <end position="286"/>
    </location>
</feature>
<keyword evidence="3" id="KW-0456">Lyase</keyword>
<dbReference type="InterPro" id="IPR002048">
    <property type="entry name" value="EF_hand_dom"/>
</dbReference>
<protein>
    <recommendedName>
        <fullName evidence="5">EF-hand domain-containing protein</fullName>
    </recommendedName>
</protein>
<dbReference type="PANTHER" id="PTHR10067:SF17">
    <property type="entry name" value="PHOSPHATIDYLSERINE DECARBOXYLASE PROENZYME 2"/>
    <property type="match status" value="1"/>
</dbReference>
<evidence type="ECO:0000256" key="1">
    <source>
        <dbReference type="ARBA" id="ARBA00022793"/>
    </source>
</evidence>
<dbReference type="Pfam" id="PF13499">
    <property type="entry name" value="EF-hand_7"/>
    <property type="match status" value="1"/>
</dbReference>
<dbReference type="EMBL" id="LVLJ01003800">
    <property type="protein sequence ID" value="OAE19675.1"/>
    <property type="molecule type" value="Genomic_DNA"/>
</dbReference>
<evidence type="ECO:0000313" key="7">
    <source>
        <dbReference type="Proteomes" id="UP000077202"/>
    </source>
</evidence>
<evidence type="ECO:0000313" key="6">
    <source>
        <dbReference type="EMBL" id="OAE19675.1"/>
    </source>
</evidence>
<dbReference type="Gene3D" id="1.10.238.10">
    <property type="entry name" value="EF-hand"/>
    <property type="match status" value="1"/>
</dbReference>
<dbReference type="GO" id="GO:0008654">
    <property type="term" value="P:phospholipid biosynthetic process"/>
    <property type="evidence" value="ECO:0007669"/>
    <property type="project" value="InterPro"/>
</dbReference>
<reference evidence="6" key="1">
    <citation type="submission" date="2016-03" db="EMBL/GenBank/DDBJ databases">
        <title>Mechanisms controlling the formation of the plant cell surface in tip-growing cells are functionally conserved among land plants.</title>
        <authorList>
            <person name="Honkanen S."/>
            <person name="Jones V.A."/>
            <person name="Morieri G."/>
            <person name="Champion C."/>
            <person name="Hetherington A.J."/>
            <person name="Kelly S."/>
            <person name="Saint-Marcoux D."/>
            <person name="Proust H."/>
            <person name="Prescott H."/>
            <person name="Dolan L."/>
        </authorList>
    </citation>
    <scope>NUCLEOTIDE SEQUENCE [LARGE SCALE GENOMIC DNA]</scope>
    <source>
        <tissue evidence="6">Whole gametophyte</tissue>
    </source>
</reference>
<evidence type="ECO:0000256" key="4">
    <source>
        <dbReference type="SAM" id="MobiDB-lite"/>
    </source>
</evidence>
<feature type="domain" description="EF-hand" evidence="5">
    <location>
        <begin position="287"/>
        <end position="322"/>
    </location>
</feature>
<dbReference type="InterPro" id="IPR003817">
    <property type="entry name" value="PS_Dcarbxylase"/>
</dbReference>
<dbReference type="Pfam" id="PF02666">
    <property type="entry name" value="PS_Dcarbxylase"/>
    <property type="match status" value="1"/>
</dbReference>
<keyword evidence="2" id="KW-0106">Calcium</keyword>
<keyword evidence="1" id="KW-0210">Decarboxylase</keyword>
<dbReference type="InterPro" id="IPR011992">
    <property type="entry name" value="EF-hand-dom_pair"/>
</dbReference>
<feature type="region of interest" description="Disordered" evidence="4">
    <location>
        <begin position="1"/>
        <end position="41"/>
    </location>
</feature>
<keyword evidence="7" id="KW-1185">Reference proteome</keyword>